<reference evidence="11 12" key="2">
    <citation type="journal article" date="2012" name="Stand. Genomic Sci.">
        <title>Genome sequence of the moderately thermophilic, amino-acid-degrading and sulfur-reducing bacterium Thermovirga lienii type strain (Cas60314(T)).</title>
        <authorList>
            <person name="Goker M."/>
            <person name="Saunders E."/>
            <person name="Lapidus A."/>
            <person name="Nolan M."/>
            <person name="Lucas S."/>
            <person name="Hammon N."/>
            <person name="Deshpande S."/>
            <person name="Cheng J.F."/>
            <person name="Han C."/>
            <person name="Tapia R."/>
            <person name="Goodwin L.A."/>
            <person name="Pitluck S."/>
            <person name="Liolios K."/>
            <person name="Mavromatis K."/>
            <person name="Pagani I."/>
            <person name="Ivanova N."/>
            <person name="Mikhailova N."/>
            <person name="Pati A."/>
            <person name="Chen A."/>
            <person name="Palaniappan K."/>
            <person name="Land M."/>
            <person name="Chang Y.J."/>
            <person name="Jeffries C.D."/>
            <person name="Brambilla E.M."/>
            <person name="Rohde M."/>
            <person name="Spring S."/>
            <person name="Detter J.C."/>
            <person name="Woyke T."/>
            <person name="Bristow J."/>
            <person name="Eisen J.A."/>
            <person name="Markowitz V."/>
            <person name="Hugenholtz P."/>
            <person name="Kyrpides N.C."/>
            <person name="Klenk H.P."/>
        </authorList>
    </citation>
    <scope>NUCLEOTIDE SEQUENCE [LARGE SCALE GENOMIC DNA]</scope>
    <source>
        <strain evidence="12">ATCC BAA-1197 / DSM 17291 / Cas60314</strain>
    </source>
</reference>
<comment type="function">
    <text evidence="1">Condensation of UDP-2,3-diacylglucosamine and 2,3-diacylglucosamine-1-phosphate to form lipid A disaccharide, a precursor of lipid A, a phosphorylated glycolipid that anchors the lipopolysaccharide to the outer membrane of the cell.</text>
</comment>
<organism evidence="11 12">
    <name type="scientific">Thermovirga lienii (strain ATCC BAA-1197 / DSM 17291 / Cas60314)</name>
    <dbReference type="NCBI Taxonomy" id="580340"/>
    <lineage>
        <taxon>Bacteria</taxon>
        <taxon>Thermotogati</taxon>
        <taxon>Synergistota</taxon>
        <taxon>Synergistia</taxon>
        <taxon>Synergistales</taxon>
        <taxon>Thermovirgaceae</taxon>
        <taxon>Thermovirga</taxon>
    </lineage>
</organism>
<name>G7V8C7_THELD</name>
<evidence type="ECO:0000256" key="4">
    <source>
        <dbReference type="ARBA" id="ARBA00022516"/>
    </source>
</evidence>
<dbReference type="Pfam" id="PF02684">
    <property type="entry name" value="LpxB"/>
    <property type="match status" value="1"/>
</dbReference>
<sequence>MSIFLSCGEASGDYYVAKLAARLRQKGFSGKMWGLVGPQSEASGVEKTWSMGELQLMGIGEVLSSIPRLFSLKKQIENRIIQEAPRAVVVVDSPDFHLRLLEGLRSKGYGGKVVYLCPPTVWAWRSWRVKKLRKLCDLCLPLFGFEHQFLSERGVKSLWVGHPFLDEFDLNSRFFPSFDPEKKDKVIGLLPGSRPSEVNKIFPVLLEVAHKLELEGFVPVFSIAPNLSEEMKDYVRSRSRPFEAYSGPGAELIERSDAVVGASGTVAVEALLRKRFMVVLYKASWSSWLAYKIFVKTPWISIPNILAGKMVFPELLQKNATASAVLEHLLPYLKDSAYRGKVHEFMDRACDKLGRPGALDLWAEEVLKGVER</sequence>
<dbReference type="GO" id="GO:0016020">
    <property type="term" value="C:membrane"/>
    <property type="evidence" value="ECO:0007669"/>
    <property type="project" value="GOC"/>
</dbReference>
<dbReference type="Proteomes" id="UP000005868">
    <property type="component" value="Chromosome"/>
</dbReference>
<dbReference type="OrthoDB" id="9801642at2"/>
<evidence type="ECO:0000256" key="8">
    <source>
        <dbReference type="ARBA" id="ARBA00023098"/>
    </source>
</evidence>
<keyword evidence="5" id="KW-0441">Lipid A biosynthesis</keyword>
<dbReference type="STRING" id="580340.Tlie_0554"/>
<dbReference type="AlphaFoldDB" id="G7V8C7"/>
<dbReference type="PANTHER" id="PTHR30372">
    <property type="entry name" value="LIPID-A-DISACCHARIDE SYNTHASE"/>
    <property type="match status" value="1"/>
</dbReference>
<evidence type="ECO:0000256" key="9">
    <source>
        <dbReference type="ARBA" id="ARBA00048975"/>
    </source>
</evidence>
<dbReference type="GO" id="GO:0008915">
    <property type="term" value="F:lipid-A-disaccharide synthase activity"/>
    <property type="evidence" value="ECO:0007669"/>
    <property type="project" value="UniProtKB-UniRule"/>
</dbReference>
<evidence type="ECO:0000256" key="1">
    <source>
        <dbReference type="ARBA" id="ARBA00002056"/>
    </source>
</evidence>
<evidence type="ECO:0000256" key="7">
    <source>
        <dbReference type="ARBA" id="ARBA00022679"/>
    </source>
</evidence>
<evidence type="ECO:0000256" key="3">
    <source>
        <dbReference type="ARBA" id="ARBA00020902"/>
    </source>
</evidence>
<dbReference type="NCBIfam" id="TIGR00215">
    <property type="entry name" value="lpxB"/>
    <property type="match status" value="1"/>
</dbReference>
<accession>G7V8C7</accession>
<dbReference type="GO" id="GO:0009245">
    <property type="term" value="P:lipid A biosynthetic process"/>
    <property type="evidence" value="ECO:0007669"/>
    <property type="project" value="UniProtKB-UniRule"/>
</dbReference>
<evidence type="ECO:0000256" key="6">
    <source>
        <dbReference type="ARBA" id="ARBA00022676"/>
    </source>
</evidence>
<dbReference type="eggNOG" id="COG0763">
    <property type="taxonomic scope" value="Bacteria"/>
</dbReference>
<proteinExistence type="predicted"/>
<dbReference type="KEGG" id="tli:Tlie_0554"/>
<evidence type="ECO:0000256" key="10">
    <source>
        <dbReference type="NCBIfam" id="TIGR00215"/>
    </source>
</evidence>
<keyword evidence="6 11" id="KW-0328">Glycosyltransferase</keyword>
<evidence type="ECO:0000313" key="11">
    <source>
        <dbReference type="EMBL" id="AER66289.1"/>
    </source>
</evidence>
<keyword evidence="8" id="KW-0443">Lipid metabolism</keyword>
<keyword evidence="4" id="KW-0444">Lipid biosynthesis</keyword>
<dbReference type="HOGENOM" id="CLU_036577_3_0_0"/>
<comment type="catalytic activity">
    <reaction evidence="9">
        <text>a lipid X + a UDP-2-N,3-O-bis[(3R)-3-hydroxyacyl]-alpha-D-glucosamine = a lipid A disaccharide + UDP + H(+)</text>
        <dbReference type="Rhea" id="RHEA:67828"/>
        <dbReference type="ChEBI" id="CHEBI:15378"/>
        <dbReference type="ChEBI" id="CHEBI:58223"/>
        <dbReference type="ChEBI" id="CHEBI:137748"/>
        <dbReference type="ChEBI" id="CHEBI:176338"/>
        <dbReference type="ChEBI" id="CHEBI:176343"/>
        <dbReference type="EC" id="2.4.1.182"/>
    </reaction>
</comment>
<evidence type="ECO:0000256" key="2">
    <source>
        <dbReference type="ARBA" id="ARBA00012687"/>
    </source>
</evidence>
<dbReference type="SUPFAM" id="SSF53756">
    <property type="entry name" value="UDP-Glycosyltransferase/glycogen phosphorylase"/>
    <property type="match status" value="1"/>
</dbReference>
<gene>
    <name evidence="11" type="ordered locus">Tlie_0554</name>
</gene>
<dbReference type="PANTHER" id="PTHR30372:SF4">
    <property type="entry name" value="LIPID-A-DISACCHARIDE SYNTHASE, MITOCHONDRIAL-RELATED"/>
    <property type="match status" value="1"/>
</dbReference>
<dbReference type="InterPro" id="IPR003835">
    <property type="entry name" value="Glyco_trans_19"/>
</dbReference>
<evidence type="ECO:0000256" key="5">
    <source>
        <dbReference type="ARBA" id="ARBA00022556"/>
    </source>
</evidence>
<protein>
    <recommendedName>
        <fullName evidence="3 10">Lipid-A-disaccharide synthase</fullName>
        <ecNumber evidence="2 10">2.4.1.182</ecNumber>
    </recommendedName>
</protein>
<dbReference type="EC" id="2.4.1.182" evidence="2 10"/>
<evidence type="ECO:0000313" key="12">
    <source>
        <dbReference type="Proteomes" id="UP000005868"/>
    </source>
</evidence>
<keyword evidence="7 11" id="KW-0808">Transferase</keyword>
<dbReference type="EMBL" id="CP003096">
    <property type="protein sequence ID" value="AER66289.1"/>
    <property type="molecule type" value="Genomic_DNA"/>
</dbReference>
<reference evidence="12" key="1">
    <citation type="submission" date="2011-10" db="EMBL/GenBank/DDBJ databases">
        <title>The complete genome of chromosome of Thermovirga lienii DSM 17291.</title>
        <authorList>
            <consortium name="US DOE Joint Genome Institute (JGI-PGF)"/>
            <person name="Lucas S."/>
            <person name="Copeland A."/>
            <person name="Lapidus A."/>
            <person name="Glavina del Rio T."/>
            <person name="Dalin E."/>
            <person name="Tice H."/>
            <person name="Bruce D."/>
            <person name="Goodwin L."/>
            <person name="Pitluck S."/>
            <person name="Peters L."/>
            <person name="Mikhailova N."/>
            <person name="Saunders E."/>
            <person name="Kyrpides N."/>
            <person name="Mavromatis K."/>
            <person name="Ivanova N."/>
            <person name="Last F.I."/>
            <person name="Brettin T."/>
            <person name="Detter J.C."/>
            <person name="Han C."/>
            <person name="Larimer F."/>
            <person name="Land M."/>
            <person name="Hauser L."/>
            <person name="Markowitz V."/>
            <person name="Cheng J.-F."/>
            <person name="Hugenholtz P."/>
            <person name="Woyke T."/>
            <person name="Wu D."/>
            <person name="Spring S."/>
            <person name="Schroeder M."/>
            <person name="Brambilla E.-M."/>
            <person name="Klenk H.-P."/>
            <person name="Eisen J.A."/>
        </authorList>
    </citation>
    <scope>NUCLEOTIDE SEQUENCE [LARGE SCALE GENOMIC DNA]</scope>
    <source>
        <strain evidence="12">ATCC BAA-1197 / DSM 17291 / Cas60314</strain>
    </source>
</reference>
<dbReference type="GO" id="GO:0005543">
    <property type="term" value="F:phospholipid binding"/>
    <property type="evidence" value="ECO:0007669"/>
    <property type="project" value="TreeGrafter"/>
</dbReference>
<keyword evidence="12" id="KW-1185">Reference proteome</keyword>